<protein>
    <submittedName>
        <fullName evidence="2">NAD metabolism ATPase/kinase</fullName>
    </submittedName>
</protein>
<gene>
    <name evidence="2" type="ORF">BST97_10825</name>
</gene>
<sequence>MKLTDTQQKQLEDKGISQEKLKEQIRRFQEGFPTLRLNRAAIIDDGIVSLRSVDIEALKDQYDSQKDDLDILKFVPASGAATRMFKFLHEFLSNYDPKKESVNSYINKNKVDQLFTFFTALEKFPFYAEVKKSLEQKYSDWGSKDEGEQKFLFVREMMEKNGFNYGGMPKGLVPFHKYKDHIATAFEEHLFEAAIYASCTGKARLHFTIAPAFKSDFKEEFKRIEEHVEQKTGISFDVTYSFQQPHTDTVAVDEENNPIVLDDGTLFFRPAGHGALLDNLDKQDADLIFVKNIDNVTVSSLEKEICDYKKILAGYLLKKRSKVFDYLEKLDNSNVSDELQKEMEKFLENDLCTVFPRDYFKYKTEYQHKYLFDKLNRPLRVCGMVKNEGEPGGGPFWVEDKFGEISIEIVEGVQVDKNSSSQQKIARSGTHFNPVDIVCSVRDHKGNKYNLHEYSDPDTGFITYKSSKGKEIKAQELPGLWNGGMSEWNSIFLEMPLKTFNPVKTVNDLLKPAHQLNG</sequence>
<organism evidence="2 3">
    <name type="scientific">Nonlabens spongiae</name>
    <dbReference type="NCBI Taxonomy" id="331648"/>
    <lineage>
        <taxon>Bacteria</taxon>
        <taxon>Pseudomonadati</taxon>
        <taxon>Bacteroidota</taxon>
        <taxon>Flavobacteriia</taxon>
        <taxon>Flavobacteriales</taxon>
        <taxon>Flavobacteriaceae</taxon>
        <taxon>Nonlabens</taxon>
    </lineage>
</organism>
<keyword evidence="3" id="KW-1185">Reference proteome</keyword>
<dbReference type="STRING" id="331648.BST97_10825"/>
<evidence type="ECO:0000313" key="3">
    <source>
        <dbReference type="Proteomes" id="UP000193431"/>
    </source>
</evidence>
<name>A0A1W6MLT9_9FLAO</name>
<keyword evidence="2" id="KW-0808">Transferase</keyword>
<dbReference type="Proteomes" id="UP000193431">
    <property type="component" value="Chromosome"/>
</dbReference>
<dbReference type="GO" id="GO:0016301">
    <property type="term" value="F:kinase activity"/>
    <property type="evidence" value="ECO:0007669"/>
    <property type="project" value="UniProtKB-KW"/>
</dbReference>
<proteinExistence type="predicted"/>
<dbReference type="InterPro" id="IPR029044">
    <property type="entry name" value="Nucleotide-diphossugar_trans"/>
</dbReference>
<dbReference type="AlphaFoldDB" id="A0A1W6MLT9"/>
<dbReference type="EMBL" id="CP019344">
    <property type="protein sequence ID" value="ARN78439.1"/>
    <property type="molecule type" value="Genomic_DNA"/>
</dbReference>
<evidence type="ECO:0000313" key="2">
    <source>
        <dbReference type="EMBL" id="ARN78439.1"/>
    </source>
</evidence>
<dbReference type="OrthoDB" id="5572060at2"/>
<dbReference type="SUPFAM" id="SSF53448">
    <property type="entry name" value="Nucleotide-diphospho-sugar transferases"/>
    <property type="match status" value="1"/>
</dbReference>
<dbReference type="RefSeq" id="WP_085767242.1">
    <property type="nucleotide sequence ID" value="NZ_CP019344.1"/>
</dbReference>
<keyword evidence="2" id="KW-0418">Kinase</keyword>
<evidence type="ECO:0000259" key="1">
    <source>
        <dbReference type="Pfam" id="PF14134"/>
    </source>
</evidence>
<accession>A0A1W6MLT9</accession>
<reference evidence="2 3" key="1">
    <citation type="submission" date="2016-11" db="EMBL/GenBank/DDBJ databases">
        <title>Trade-off between light-utilization and light-protection in marine flavobacteria.</title>
        <authorList>
            <person name="Kumagai Y."/>
        </authorList>
    </citation>
    <scope>NUCLEOTIDE SEQUENCE [LARGE SCALE GENOMIC DNA]</scope>
    <source>
        <strain evidence="2 3">JCM 13191</strain>
    </source>
</reference>
<dbReference type="InterPro" id="IPR025393">
    <property type="entry name" value="DUF4301"/>
</dbReference>
<dbReference type="Pfam" id="PF14134">
    <property type="entry name" value="DUF4301"/>
    <property type="match status" value="1"/>
</dbReference>
<feature type="domain" description="DUF4301" evidence="1">
    <location>
        <begin position="5"/>
        <end position="515"/>
    </location>
</feature>